<accession>A0A1H9X0E9</accession>
<dbReference type="AlphaFoldDB" id="A0A1H9X0E9"/>
<keyword evidence="1" id="KW-0472">Membrane</keyword>
<keyword evidence="1" id="KW-1133">Transmembrane helix</keyword>
<name>A0A1H9X0E9_9RHOB</name>
<evidence type="ECO:0000313" key="2">
    <source>
        <dbReference type="EMBL" id="SES39662.1"/>
    </source>
</evidence>
<keyword evidence="1" id="KW-0812">Transmembrane</keyword>
<evidence type="ECO:0008006" key="4">
    <source>
        <dbReference type="Google" id="ProtNLM"/>
    </source>
</evidence>
<reference evidence="2 3" key="1">
    <citation type="submission" date="2016-10" db="EMBL/GenBank/DDBJ databases">
        <authorList>
            <person name="de Groot N.N."/>
        </authorList>
    </citation>
    <scope>NUCLEOTIDE SEQUENCE [LARGE SCALE GENOMIC DNA]</scope>
    <source>
        <strain evidence="2 3">DSM 23042</strain>
    </source>
</reference>
<keyword evidence="3" id="KW-1185">Reference proteome</keyword>
<dbReference type="Proteomes" id="UP000198885">
    <property type="component" value="Unassembled WGS sequence"/>
</dbReference>
<gene>
    <name evidence="2" type="ORF">SAMN04490244_11613</name>
</gene>
<evidence type="ECO:0000313" key="3">
    <source>
        <dbReference type="Proteomes" id="UP000198885"/>
    </source>
</evidence>
<dbReference type="EMBL" id="FOGU01000016">
    <property type="protein sequence ID" value="SES39662.1"/>
    <property type="molecule type" value="Genomic_DNA"/>
</dbReference>
<dbReference type="STRING" id="641238.SAMN04490244_11613"/>
<protein>
    <recommendedName>
        <fullName evidence="4">Apolipoprotein acyltransferase</fullName>
    </recommendedName>
</protein>
<proteinExistence type="predicted"/>
<feature type="transmembrane region" description="Helical" evidence="1">
    <location>
        <begin position="28"/>
        <end position="50"/>
    </location>
</feature>
<evidence type="ECO:0000256" key="1">
    <source>
        <dbReference type="SAM" id="Phobius"/>
    </source>
</evidence>
<dbReference type="RefSeq" id="WP_092696145.1">
    <property type="nucleotide sequence ID" value="NZ_FOGU01000016.1"/>
</dbReference>
<sequence length="55" mass="5720">MIMIAAFVGGAGWGARLAKKRGGNRLDIAHYATGFALAFGLLALIGTVFLERIAA</sequence>
<organism evidence="2 3">
    <name type="scientific">Tranquillimonas rosea</name>
    <dbReference type="NCBI Taxonomy" id="641238"/>
    <lineage>
        <taxon>Bacteria</taxon>
        <taxon>Pseudomonadati</taxon>
        <taxon>Pseudomonadota</taxon>
        <taxon>Alphaproteobacteria</taxon>
        <taxon>Rhodobacterales</taxon>
        <taxon>Roseobacteraceae</taxon>
        <taxon>Tranquillimonas</taxon>
    </lineage>
</organism>